<organism evidence="2 3">
    <name type="scientific">Ancylostoma caninum</name>
    <name type="common">Dog hookworm</name>
    <dbReference type="NCBI Taxonomy" id="29170"/>
    <lineage>
        <taxon>Eukaryota</taxon>
        <taxon>Metazoa</taxon>
        <taxon>Ecdysozoa</taxon>
        <taxon>Nematoda</taxon>
        <taxon>Chromadorea</taxon>
        <taxon>Rhabditida</taxon>
        <taxon>Rhabditina</taxon>
        <taxon>Rhabditomorpha</taxon>
        <taxon>Strongyloidea</taxon>
        <taxon>Ancylostomatidae</taxon>
        <taxon>Ancylostomatinae</taxon>
        <taxon>Ancylostoma</taxon>
    </lineage>
</organism>
<keyword evidence="1" id="KW-0812">Transmembrane</keyword>
<name>A0A368GD33_ANCCA</name>
<keyword evidence="1" id="KW-0472">Membrane</keyword>
<dbReference type="AlphaFoldDB" id="A0A368GD33"/>
<evidence type="ECO:0000313" key="3">
    <source>
        <dbReference type="Proteomes" id="UP000252519"/>
    </source>
</evidence>
<reference evidence="2 3" key="1">
    <citation type="submission" date="2014-10" db="EMBL/GenBank/DDBJ databases">
        <title>Draft genome of the hookworm Ancylostoma caninum.</title>
        <authorList>
            <person name="Mitreva M."/>
        </authorList>
    </citation>
    <scope>NUCLEOTIDE SEQUENCE [LARGE SCALE GENOMIC DNA]</scope>
    <source>
        <strain evidence="2 3">Baltimore</strain>
    </source>
</reference>
<dbReference type="EMBL" id="JOJR01000260">
    <property type="protein sequence ID" value="RCN40905.1"/>
    <property type="molecule type" value="Genomic_DNA"/>
</dbReference>
<proteinExistence type="predicted"/>
<comment type="caution">
    <text evidence="2">The sequence shown here is derived from an EMBL/GenBank/DDBJ whole genome shotgun (WGS) entry which is preliminary data.</text>
</comment>
<keyword evidence="3" id="KW-1185">Reference proteome</keyword>
<evidence type="ECO:0000313" key="2">
    <source>
        <dbReference type="EMBL" id="RCN40905.1"/>
    </source>
</evidence>
<sequence>MPEVDADCSFVYETSPLVVLPERKTSARCALSRWCNRTPSHKTPVLFDDDVLILEDNEGTRSWNRRRKASPVVKSPKTNNYLFGNESEYELDLKPDLSVLRNSTSNVAPEVRDVFKGKSRRDASTYIDKSPAYETLDAFFSEHPFLDLAGSCGGVAILAILLYHVYYWYIKLMECIQH</sequence>
<accession>A0A368GD33</accession>
<gene>
    <name evidence="2" type="ORF">ANCCAN_13172</name>
</gene>
<dbReference type="OrthoDB" id="5872768at2759"/>
<keyword evidence="1" id="KW-1133">Transmembrane helix</keyword>
<evidence type="ECO:0000256" key="1">
    <source>
        <dbReference type="SAM" id="Phobius"/>
    </source>
</evidence>
<dbReference type="Proteomes" id="UP000252519">
    <property type="component" value="Unassembled WGS sequence"/>
</dbReference>
<protein>
    <submittedName>
        <fullName evidence="2">Uncharacterized protein</fullName>
    </submittedName>
</protein>
<feature type="transmembrane region" description="Helical" evidence="1">
    <location>
        <begin position="148"/>
        <end position="169"/>
    </location>
</feature>